<comment type="caution">
    <text evidence="6">The sequence shown here is derived from an EMBL/GenBank/DDBJ whole genome shotgun (WGS) entry which is preliminary data.</text>
</comment>
<evidence type="ECO:0000256" key="2">
    <source>
        <dbReference type="ARBA" id="ARBA00023125"/>
    </source>
</evidence>
<dbReference type="PANTHER" id="PTHR30055">
    <property type="entry name" value="HTH-TYPE TRANSCRIPTIONAL REGULATOR RUTR"/>
    <property type="match status" value="1"/>
</dbReference>
<evidence type="ECO:0000256" key="4">
    <source>
        <dbReference type="PROSITE-ProRule" id="PRU00335"/>
    </source>
</evidence>
<dbReference type="AlphaFoldDB" id="A0A5C6K810"/>
<dbReference type="InterPro" id="IPR036271">
    <property type="entry name" value="Tet_transcr_reg_TetR-rel_C_sf"/>
</dbReference>
<dbReference type="Proteomes" id="UP000320481">
    <property type="component" value="Unassembled WGS sequence"/>
</dbReference>
<keyword evidence="7" id="KW-1185">Reference proteome</keyword>
<dbReference type="InterPro" id="IPR009057">
    <property type="entry name" value="Homeodomain-like_sf"/>
</dbReference>
<evidence type="ECO:0000256" key="3">
    <source>
        <dbReference type="ARBA" id="ARBA00023163"/>
    </source>
</evidence>
<proteinExistence type="predicted"/>
<dbReference type="PANTHER" id="PTHR30055:SF234">
    <property type="entry name" value="HTH-TYPE TRANSCRIPTIONAL REGULATOR BETI"/>
    <property type="match status" value="1"/>
</dbReference>
<dbReference type="GO" id="GO:0003700">
    <property type="term" value="F:DNA-binding transcription factor activity"/>
    <property type="evidence" value="ECO:0007669"/>
    <property type="project" value="TreeGrafter"/>
</dbReference>
<sequence>MEEHMQERAAKTHDALIRAAAEEFDRQGYEGASLSRVSKGACASMGALTFHFPTKRDLAVAVRAAGRDAVAHVVRDAADDTRAPLEALEGLTFALVRLLERDVVARAAARLERDSPPGGPEAWPVREWTRALRALLERATVAGELRPGVSLDTAGVLLTWLVEGSRVVPAGWAEEMWEVLLHGLSAKPPPR</sequence>
<dbReference type="SUPFAM" id="SSF48498">
    <property type="entry name" value="Tetracyclin repressor-like, C-terminal domain"/>
    <property type="match status" value="1"/>
</dbReference>
<dbReference type="SUPFAM" id="SSF46689">
    <property type="entry name" value="Homeodomain-like"/>
    <property type="match status" value="1"/>
</dbReference>
<reference evidence="6" key="1">
    <citation type="journal article" date="2019" name="Microbiol. Resour. Announc.">
        <title>Draft Genomic Sequences of Streptomyces misionensis and Streptomyces albidoflavus, bacteria applied for phytopathogen biocontrol.</title>
        <authorList>
            <person name="Pylro V."/>
            <person name="Dias A."/>
            <person name="Andreote F."/>
            <person name="Varani A."/>
            <person name="Andreote C."/>
            <person name="Bernardo E."/>
            <person name="Martins T."/>
        </authorList>
    </citation>
    <scope>NUCLEOTIDE SEQUENCE [LARGE SCALE GENOMIC DNA]</scope>
    <source>
        <strain evidence="6">66</strain>
    </source>
</reference>
<dbReference type="PROSITE" id="PS50977">
    <property type="entry name" value="HTH_TETR_2"/>
    <property type="match status" value="1"/>
</dbReference>
<feature type="DNA-binding region" description="H-T-H motif" evidence="4">
    <location>
        <begin position="33"/>
        <end position="52"/>
    </location>
</feature>
<protein>
    <submittedName>
        <fullName evidence="6">TetR/AcrR family transcriptional regulator</fullName>
    </submittedName>
</protein>
<dbReference type="GO" id="GO:0000976">
    <property type="term" value="F:transcription cis-regulatory region binding"/>
    <property type="evidence" value="ECO:0007669"/>
    <property type="project" value="TreeGrafter"/>
</dbReference>
<evidence type="ECO:0000313" key="7">
    <source>
        <dbReference type="Proteomes" id="UP000320481"/>
    </source>
</evidence>
<dbReference type="Gene3D" id="1.10.357.10">
    <property type="entry name" value="Tetracycline Repressor, domain 2"/>
    <property type="match status" value="1"/>
</dbReference>
<dbReference type="InterPro" id="IPR001647">
    <property type="entry name" value="HTH_TetR"/>
</dbReference>
<evidence type="ECO:0000313" key="6">
    <source>
        <dbReference type="EMBL" id="TWV58411.1"/>
    </source>
</evidence>
<name>A0A5C6K810_9ACTN</name>
<feature type="domain" description="HTH tetR-type" evidence="5">
    <location>
        <begin position="10"/>
        <end position="70"/>
    </location>
</feature>
<organism evidence="6 7">
    <name type="scientific">Streptomyces misionensis</name>
    <dbReference type="NCBI Taxonomy" id="67331"/>
    <lineage>
        <taxon>Bacteria</taxon>
        <taxon>Bacillati</taxon>
        <taxon>Actinomycetota</taxon>
        <taxon>Actinomycetes</taxon>
        <taxon>Kitasatosporales</taxon>
        <taxon>Streptomycetaceae</taxon>
        <taxon>Streptomyces</taxon>
    </lineage>
</organism>
<evidence type="ECO:0000256" key="1">
    <source>
        <dbReference type="ARBA" id="ARBA00023015"/>
    </source>
</evidence>
<dbReference type="Pfam" id="PF00440">
    <property type="entry name" value="TetR_N"/>
    <property type="match status" value="1"/>
</dbReference>
<dbReference type="InterPro" id="IPR023772">
    <property type="entry name" value="DNA-bd_HTH_TetR-type_CS"/>
</dbReference>
<dbReference type="InterPro" id="IPR050109">
    <property type="entry name" value="HTH-type_TetR-like_transc_reg"/>
</dbReference>
<dbReference type="PROSITE" id="PS01081">
    <property type="entry name" value="HTH_TETR_1"/>
    <property type="match status" value="1"/>
</dbReference>
<keyword evidence="1" id="KW-0805">Transcription regulation</keyword>
<accession>A0A5C6K810</accession>
<gene>
    <name evidence="6" type="ORF">FRZ03_00760</name>
</gene>
<evidence type="ECO:0000259" key="5">
    <source>
        <dbReference type="PROSITE" id="PS50977"/>
    </source>
</evidence>
<keyword evidence="3" id="KW-0804">Transcription</keyword>
<keyword evidence="2 4" id="KW-0238">DNA-binding</keyword>
<dbReference type="EMBL" id="VOGW01000003">
    <property type="protein sequence ID" value="TWV58411.1"/>
    <property type="molecule type" value="Genomic_DNA"/>
</dbReference>